<proteinExistence type="predicted"/>
<reference evidence="2" key="1">
    <citation type="submission" date="2023-03" db="EMBL/GenBank/DDBJ databases">
        <title>Massive genome expansion in bonnet fungi (Mycena s.s.) driven by repeated elements and novel gene families across ecological guilds.</title>
        <authorList>
            <consortium name="Lawrence Berkeley National Laboratory"/>
            <person name="Harder C.B."/>
            <person name="Miyauchi S."/>
            <person name="Viragh M."/>
            <person name="Kuo A."/>
            <person name="Thoen E."/>
            <person name="Andreopoulos B."/>
            <person name="Lu D."/>
            <person name="Skrede I."/>
            <person name="Drula E."/>
            <person name="Henrissat B."/>
            <person name="Morin E."/>
            <person name="Kohler A."/>
            <person name="Barry K."/>
            <person name="LaButti K."/>
            <person name="Morin E."/>
            <person name="Salamov A."/>
            <person name="Lipzen A."/>
            <person name="Mereny Z."/>
            <person name="Hegedus B."/>
            <person name="Baldrian P."/>
            <person name="Stursova M."/>
            <person name="Weitz H."/>
            <person name="Taylor A."/>
            <person name="Grigoriev I.V."/>
            <person name="Nagy L.G."/>
            <person name="Martin F."/>
            <person name="Kauserud H."/>
        </authorList>
    </citation>
    <scope>NUCLEOTIDE SEQUENCE</scope>
    <source>
        <strain evidence="2">CBHHK067</strain>
    </source>
</reference>
<evidence type="ECO:0000313" key="2">
    <source>
        <dbReference type="EMBL" id="KAJ7691826.1"/>
    </source>
</evidence>
<comment type="caution">
    <text evidence="2">The sequence shown here is derived from an EMBL/GenBank/DDBJ whole genome shotgun (WGS) entry which is preliminary data.</text>
</comment>
<dbReference type="AlphaFoldDB" id="A0AAD7DHE2"/>
<name>A0AAD7DHE2_MYCRO</name>
<feature type="region of interest" description="Disordered" evidence="1">
    <location>
        <begin position="597"/>
        <end position="645"/>
    </location>
</feature>
<dbReference type="Proteomes" id="UP001221757">
    <property type="component" value="Unassembled WGS sequence"/>
</dbReference>
<accession>A0AAD7DHE2</accession>
<sequence length="645" mass="66577">MAFVCTTIIHTLVPPYASFLPATHPPPSAAEQIHHLGPRPNHIHLFVPAPLNNDGKVRILHFSEAHPSLSPTTNHQLSAMTEVDDLDGVSLTPSETADANGWDSNASSAPFDSANATPTPAARPSSPVASVPRTKPSKGKGKKKAAPAPNDDEDPFLAADLARAKAASLGQTTDTDHATAGHHPGSLPKRQRANTSGDATPAPFSASTASAAPNITVPATVNTPSVNPSGSSTAASTPGAATAAPGIAQTTTANVVPTAVHTTIPATVANAVPAAAPTPMSAPAAATYAGAAAAAPIAAAVPAAAVGVALQALWLTADGLPPRGSYTPTPAGGFHSIVYSPELLLQGVPPDFTRMYDEVAGPKFFIVVSGGNRAVMKTHGLIRQCLGNRINIDPMSFTLGTPPTAANGTSPALWLVADIPPQLAQAVVDDQVISSSSITLFPIPYEMPVIGFIGVFAGFTLPYTNAGANAACDLIRTTIAANNKIAHFRHCAGHCPSVNDTNTVAWRLHVNPPTNVRDLWGKLRRLFGKLNIMTALYGTARLQRAFRCHICPSINHPTPLCPLPGTPGWLGPTHATIAALEDASRAAATKAQEMMRPANFDAGPSNSRGSNRRGHGNLGPKSRRGGGGGKGGNYKGKGRQHDDFF</sequence>
<feature type="compositionally biased region" description="Low complexity" evidence="1">
    <location>
        <begin position="228"/>
        <end position="243"/>
    </location>
</feature>
<feature type="compositionally biased region" description="Low complexity" evidence="1">
    <location>
        <begin position="113"/>
        <end position="133"/>
    </location>
</feature>
<dbReference type="EMBL" id="JARKIE010000056">
    <property type="protein sequence ID" value="KAJ7691826.1"/>
    <property type="molecule type" value="Genomic_DNA"/>
</dbReference>
<feature type="compositionally biased region" description="Low complexity" evidence="1">
    <location>
        <begin position="157"/>
        <end position="173"/>
    </location>
</feature>
<protein>
    <submittedName>
        <fullName evidence="2">Uncharacterized protein</fullName>
    </submittedName>
</protein>
<feature type="compositionally biased region" description="Polar residues" evidence="1">
    <location>
        <begin position="217"/>
        <end position="227"/>
    </location>
</feature>
<feature type="compositionally biased region" description="Low complexity" evidence="1">
    <location>
        <begin position="199"/>
        <end position="213"/>
    </location>
</feature>
<organism evidence="2 3">
    <name type="scientific">Mycena rosella</name>
    <name type="common">Pink bonnet</name>
    <name type="synonym">Agaricus rosellus</name>
    <dbReference type="NCBI Taxonomy" id="1033263"/>
    <lineage>
        <taxon>Eukaryota</taxon>
        <taxon>Fungi</taxon>
        <taxon>Dikarya</taxon>
        <taxon>Basidiomycota</taxon>
        <taxon>Agaricomycotina</taxon>
        <taxon>Agaricomycetes</taxon>
        <taxon>Agaricomycetidae</taxon>
        <taxon>Agaricales</taxon>
        <taxon>Marasmiineae</taxon>
        <taxon>Mycenaceae</taxon>
        <taxon>Mycena</taxon>
    </lineage>
</organism>
<feature type="region of interest" description="Disordered" evidence="1">
    <location>
        <begin position="88"/>
        <end position="243"/>
    </location>
</feature>
<evidence type="ECO:0000313" key="3">
    <source>
        <dbReference type="Proteomes" id="UP001221757"/>
    </source>
</evidence>
<feature type="compositionally biased region" description="Polar residues" evidence="1">
    <location>
        <begin position="91"/>
        <end position="110"/>
    </location>
</feature>
<feature type="compositionally biased region" description="Gly residues" evidence="1">
    <location>
        <begin position="625"/>
        <end position="635"/>
    </location>
</feature>
<evidence type="ECO:0000256" key="1">
    <source>
        <dbReference type="SAM" id="MobiDB-lite"/>
    </source>
</evidence>
<keyword evidence="3" id="KW-1185">Reference proteome</keyword>
<gene>
    <name evidence="2" type="ORF">B0H17DRAFT_1200941</name>
</gene>
<feature type="compositionally biased region" description="Basic residues" evidence="1">
    <location>
        <begin position="135"/>
        <end position="145"/>
    </location>
</feature>